<reference evidence="2" key="2">
    <citation type="submission" date="2025-08" db="UniProtKB">
        <authorList>
            <consortium name="Ensembl"/>
        </authorList>
    </citation>
    <scope>IDENTIFICATION</scope>
</reference>
<feature type="region of interest" description="Disordered" evidence="1">
    <location>
        <begin position="124"/>
        <end position="150"/>
    </location>
</feature>
<reference evidence="2" key="3">
    <citation type="submission" date="2025-09" db="UniProtKB">
        <authorList>
            <consortium name="Ensembl"/>
        </authorList>
    </citation>
    <scope>IDENTIFICATION</scope>
</reference>
<reference evidence="2 3" key="1">
    <citation type="submission" date="2017-10" db="EMBL/GenBank/DDBJ databases">
        <title>A new Pekin duck reference genome.</title>
        <authorList>
            <person name="Hou Z.-C."/>
            <person name="Zhou Z.-K."/>
            <person name="Zhu F."/>
            <person name="Hou S.-S."/>
        </authorList>
    </citation>
    <scope>NUCLEOTIDE SEQUENCE [LARGE SCALE GENOMIC DNA]</scope>
</reference>
<evidence type="ECO:0008006" key="4">
    <source>
        <dbReference type="Google" id="ProtNLM"/>
    </source>
</evidence>
<evidence type="ECO:0000313" key="2">
    <source>
        <dbReference type="Ensembl" id="ENSAPLP00000024944.1"/>
    </source>
</evidence>
<evidence type="ECO:0000313" key="3">
    <source>
        <dbReference type="Proteomes" id="UP000016666"/>
    </source>
</evidence>
<proteinExistence type="predicted"/>
<dbReference type="Ensembl" id="ENSAPLT00000023160.1">
    <property type="protein sequence ID" value="ENSAPLP00000024944.1"/>
    <property type="gene ID" value="ENSAPLG00000022804.1"/>
</dbReference>
<dbReference type="Proteomes" id="UP000016666">
    <property type="component" value="Chromosome 15"/>
</dbReference>
<organism evidence="2 3">
    <name type="scientific">Anas platyrhynchos platyrhynchos</name>
    <name type="common">Northern mallard</name>
    <dbReference type="NCBI Taxonomy" id="8840"/>
    <lineage>
        <taxon>Eukaryota</taxon>
        <taxon>Metazoa</taxon>
        <taxon>Chordata</taxon>
        <taxon>Craniata</taxon>
        <taxon>Vertebrata</taxon>
        <taxon>Euteleostomi</taxon>
        <taxon>Archelosauria</taxon>
        <taxon>Archosauria</taxon>
        <taxon>Dinosauria</taxon>
        <taxon>Saurischia</taxon>
        <taxon>Theropoda</taxon>
        <taxon>Coelurosauria</taxon>
        <taxon>Aves</taxon>
        <taxon>Neognathae</taxon>
        <taxon>Galloanserae</taxon>
        <taxon>Anseriformes</taxon>
        <taxon>Anatidae</taxon>
        <taxon>Anatinae</taxon>
        <taxon>Anas</taxon>
    </lineage>
</organism>
<keyword evidence="3" id="KW-1185">Reference proteome</keyword>
<dbReference type="AlphaFoldDB" id="A0A493TGH3"/>
<dbReference type="Pfam" id="PF15764">
    <property type="entry name" value="DUF4693"/>
    <property type="match status" value="1"/>
</dbReference>
<protein>
    <recommendedName>
        <fullName evidence="4">Tubulin epsilon and delta complex 2</fullName>
    </recommendedName>
</protein>
<feature type="compositionally biased region" description="Low complexity" evidence="1">
    <location>
        <begin position="54"/>
        <end position="66"/>
    </location>
</feature>
<dbReference type="GeneTree" id="ENSGT00390000011149"/>
<feature type="region of interest" description="Disordered" evidence="1">
    <location>
        <begin position="422"/>
        <end position="459"/>
    </location>
</feature>
<evidence type="ECO:0000256" key="1">
    <source>
        <dbReference type="SAM" id="MobiDB-lite"/>
    </source>
</evidence>
<dbReference type="InterPro" id="IPR031518">
    <property type="entry name" value="DUF4693"/>
</dbReference>
<name>A0A493TGH3_ANAPP</name>
<feature type="compositionally biased region" description="Low complexity" evidence="1">
    <location>
        <begin position="12"/>
        <end position="22"/>
    </location>
</feature>
<sequence length="564" mass="61763">MPVSREARAVSKKPASLKKPSPYQLRAPYRTDPDVKKTQRRAPARCVSQGPRTAGKSSSKGAASRQGRSHRPANSASDQGVCAVTELRNAPGSSKSALKEQQSSIRYSVGERNLVAAGRQLIDAGKKSCGSPGESSRKENPTAGGGSTLPQTVTVQQQGCQLKLPHPYRKAYSRNCRAWERSRLCQTSADAAAARKRFTERIQTTFCSPMPALSPAEIEEELKVLQDVPSLLRQYVEAEPADHPTLQREYESLLTLEGLQSTVSQCLRKLQLLQAAVESQKRLHPDCTGDVGSCCPACVPARGRSCGGAGTLAVPLLWYSSFQELRDLFALKLQVSMLHQEIALQKLFVQCWWALQPFPTRRAPRRSSARLSAASSTRRGAVLGVLLLGSCSVSHPGPAALFSPVGRGRWHRRVPISAMKIAPFGSPQEERGGCGRRSPSATEQGAKQQPKKKKKAKEQADTVAAQLEAVSSFPESMWGFCRNLPCNRRKICPILASGWRRASPWGCSLKARERNFLEVTLSPAQLWPRPAEAFCFSVQTRGQNQDTSAMHGLCFFTVQRAIFF</sequence>
<feature type="region of interest" description="Disordered" evidence="1">
    <location>
        <begin position="1"/>
        <end position="80"/>
    </location>
</feature>
<dbReference type="PANTHER" id="PTHR14870">
    <property type="entry name" value="TUBULIN EPSILON AND DELTA COMPLEX PROTEIN 2"/>
    <property type="match status" value="1"/>
</dbReference>
<dbReference type="PANTHER" id="PTHR14870:SF1">
    <property type="entry name" value="TUBULIN EPSILON AND DELTA COMPLEX PROTEIN 2"/>
    <property type="match status" value="1"/>
</dbReference>
<accession>A0A493TGH3</accession>